<proteinExistence type="predicted"/>
<gene>
    <name evidence="1" type="ORF">METZ01_LOCUS315076</name>
</gene>
<name>A0A382NR71_9ZZZZ</name>
<evidence type="ECO:0000313" key="1">
    <source>
        <dbReference type="EMBL" id="SVC62222.1"/>
    </source>
</evidence>
<accession>A0A382NR71</accession>
<sequence>MTECTSDGIHFINEDDITSALQRGKFHLEPSEGIYIDNLECRYCGQRFAGEEMISFRVDGYDRNVEIGESHD</sequence>
<organism evidence="1">
    <name type="scientific">marine metagenome</name>
    <dbReference type="NCBI Taxonomy" id="408172"/>
    <lineage>
        <taxon>unclassified sequences</taxon>
        <taxon>metagenomes</taxon>
        <taxon>ecological metagenomes</taxon>
    </lineage>
</organism>
<protein>
    <submittedName>
        <fullName evidence="1">Uncharacterized protein</fullName>
    </submittedName>
</protein>
<dbReference type="AlphaFoldDB" id="A0A382NR71"/>
<reference evidence="1" key="1">
    <citation type="submission" date="2018-05" db="EMBL/GenBank/DDBJ databases">
        <authorList>
            <person name="Lanie J.A."/>
            <person name="Ng W.-L."/>
            <person name="Kazmierczak K.M."/>
            <person name="Andrzejewski T.M."/>
            <person name="Davidsen T.M."/>
            <person name="Wayne K.J."/>
            <person name="Tettelin H."/>
            <person name="Glass J.I."/>
            <person name="Rusch D."/>
            <person name="Podicherti R."/>
            <person name="Tsui H.-C.T."/>
            <person name="Winkler M.E."/>
        </authorList>
    </citation>
    <scope>NUCLEOTIDE SEQUENCE</scope>
</reference>
<dbReference type="EMBL" id="UINC01101424">
    <property type="protein sequence ID" value="SVC62222.1"/>
    <property type="molecule type" value="Genomic_DNA"/>
</dbReference>